<dbReference type="InterPro" id="IPR036390">
    <property type="entry name" value="WH_DNA-bd_sf"/>
</dbReference>
<dbReference type="EMBL" id="AP023355">
    <property type="protein sequence ID" value="BCJ34004.1"/>
    <property type="molecule type" value="Genomic_DNA"/>
</dbReference>
<evidence type="ECO:0000313" key="3">
    <source>
        <dbReference type="EMBL" id="BCJ34004.1"/>
    </source>
</evidence>
<dbReference type="SUPFAM" id="SSF46785">
    <property type="entry name" value="Winged helix' DNA-binding domain"/>
    <property type="match status" value="1"/>
</dbReference>
<dbReference type="GO" id="GO:0006950">
    <property type="term" value="P:response to stress"/>
    <property type="evidence" value="ECO:0007669"/>
    <property type="project" value="TreeGrafter"/>
</dbReference>
<dbReference type="Gene3D" id="1.10.10.10">
    <property type="entry name" value="Winged helix-like DNA-binding domain superfamily/Winged helix DNA-binding domain"/>
    <property type="match status" value="1"/>
</dbReference>
<dbReference type="PROSITE" id="PS50995">
    <property type="entry name" value="HTH_MARR_2"/>
    <property type="match status" value="1"/>
</dbReference>
<feature type="domain" description="HTH marR-type" evidence="2">
    <location>
        <begin position="1"/>
        <end position="140"/>
    </location>
</feature>
<dbReference type="AlphaFoldDB" id="A0A7R7DLP1"/>
<feature type="region of interest" description="Disordered" evidence="1">
    <location>
        <begin position="143"/>
        <end position="175"/>
    </location>
</feature>
<reference evidence="3 4" key="1">
    <citation type="submission" date="2020-08" db="EMBL/GenBank/DDBJ databases">
        <title>Whole genome shotgun sequence of Actinocatenispora thailandica NBRC 105041.</title>
        <authorList>
            <person name="Komaki H."/>
            <person name="Tamura T."/>
        </authorList>
    </citation>
    <scope>NUCLEOTIDE SEQUENCE [LARGE SCALE GENOMIC DNA]</scope>
    <source>
        <strain evidence="3 4">NBRC 105041</strain>
    </source>
</reference>
<proteinExistence type="predicted"/>
<organism evidence="3 4">
    <name type="scientific">Actinocatenispora thailandica</name>
    <dbReference type="NCBI Taxonomy" id="227318"/>
    <lineage>
        <taxon>Bacteria</taxon>
        <taxon>Bacillati</taxon>
        <taxon>Actinomycetota</taxon>
        <taxon>Actinomycetes</taxon>
        <taxon>Micromonosporales</taxon>
        <taxon>Micromonosporaceae</taxon>
        <taxon>Actinocatenispora</taxon>
    </lineage>
</organism>
<name>A0A7R7DLP1_9ACTN</name>
<evidence type="ECO:0000259" key="2">
    <source>
        <dbReference type="PROSITE" id="PS50995"/>
    </source>
</evidence>
<dbReference type="PANTHER" id="PTHR33164:SF43">
    <property type="entry name" value="HTH-TYPE TRANSCRIPTIONAL REPRESSOR YETL"/>
    <property type="match status" value="1"/>
</dbReference>
<evidence type="ECO:0000313" key="4">
    <source>
        <dbReference type="Proteomes" id="UP000611640"/>
    </source>
</evidence>
<dbReference type="InterPro" id="IPR039422">
    <property type="entry name" value="MarR/SlyA-like"/>
</dbReference>
<protein>
    <submittedName>
        <fullName evidence="3">MarR family transcriptional regulator</fullName>
    </submittedName>
</protein>
<dbReference type="GO" id="GO:0003700">
    <property type="term" value="F:DNA-binding transcription factor activity"/>
    <property type="evidence" value="ECO:0007669"/>
    <property type="project" value="InterPro"/>
</dbReference>
<dbReference type="InterPro" id="IPR000835">
    <property type="entry name" value="HTH_MarR-typ"/>
</dbReference>
<dbReference type="PANTHER" id="PTHR33164">
    <property type="entry name" value="TRANSCRIPTIONAL REGULATOR, MARR FAMILY"/>
    <property type="match status" value="1"/>
</dbReference>
<evidence type="ECO:0000256" key="1">
    <source>
        <dbReference type="SAM" id="MobiDB-lite"/>
    </source>
</evidence>
<keyword evidence="4" id="KW-1185">Reference proteome</keyword>
<gene>
    <name evidence="3" type="primary">marR_2</name>
    <name evidence="3" type="ORF">Athai_15070</name>
</gene>
<dbReference type="Pfam" id="PF12802">
    <property type="entry name" value="MarR_2"/>
    <property type="match status" value="1"/>
</dbReference>
<sequence length="175" mass="18954">MVQSNDARDIATSVRRLLQAGRQMQAALARRLGVRVTDVQAVDHVMLTEQPIGPVQLGDRLGIRSASATALVDRLVAADHVQREPDPHDGRRVTLAVTDHARREVGAALRPLIEQIVLITDQLDDDQRTTVRTVLDQIATAMRDYATGAEPGRPGAGDSNREHEAPRGATPPVAD</sequence>
<dbReference type="InterPro" id="IPR036388">
    <property type="entry name" value="WH-like_DNA-bd_sf"/>
</dbReference>
<dbReference type="Proteomes" id="UP000611640">
    <property type="component" value="Chromosome"/>
</dbReference>
<accession>A0A7R7DLP1</accession>
<dbReference type="KEGG" id="atl:Athai_15070"/>
<dbReference type="SMART" id="SM00347">
    <property type="entry name" value="HTH_MARR"/>
    <property type="match status" value="1"/>
</dbReference>